<keyword evidence="2" id="KW-1185">Reference proteome</keyword>
<evidence type="ECO:0000313" key="1">
    <source>
        <dbReference type="EMBL" id="TDN84612.1"/>
    </source>
</evidence>
<gene>
    <name evidence="1" type="ORF">EV664_103258</name>
</gene>
<evidence type="ECO:0000313" key="2">
    <source>
        <dbReference type="Proteomes" id="UP000295493"/>
    </source>
</evidence>
<dbReference type="AlphaFoldDB" id="A0A4R6FSF3"/>
<reference evidence="1 2" key="1">
    <citation type="submission" date="2019-03" db="EMBL/GenBank/DDBJ databases">
        <title>Genomic Encyclopedia of Type Strains, Phase IV (KMG-IV): sequencing the most valuable type-strain genomes for metagenomic binning, comparative biology and taxonomic classification.</title>
        <authorList>
            <person name="Goeker M."/>
        </authorList>
    </citation>
    <scope>NUCLEOTIDE SEQUENCE [LARGE SCALE GENOMIC DNA]</scope>
    <source>
        <strain evidence="1 2">DSM 25059</strain>
    </source>
</reference>
<dbReference type="RefSeq" id="WP_133494991.1">
    <property type="nucleotide sequence ID" value="NZ_BMLU01000003.1"/>
</dbReference>
<dbReference type="EMBL" id="SNWD01000003">
    <property type="protein sequence ID" value="TDN84612.1"/>
    <property type="molecule type" value="Genomic_DNA"/>
</dbReference>
<dbReference type="OrthoDB" id="7581332at2"/>
<accession>A0A4R6FSF3</accession>
<proteinExistence type="predicted"/>
<name>A0A4R6FSF3_9SPHN</name>
<comment type="caution">
    <text evidence="1">The sequence shown here is derived from an EMBL/GenBank/DDBJ whole genome shotgun (WGS) entry which is preliminary data.</text>
</comment>
<organism evidence="1 2">
    <name type="scientific">Stakelama pacifica</name>
    <dbReference type="NCBI Taxonomy" id="517720"/>
    <lineage>
        <taxon>Bacteria</taxon>
        <taxon>Pseudomonadati</taxon>
        <taxon>Pseudomonadota</taxon>
        <taxon>Alphaproteobacteria</taxon>
        <taxon>Sphingomonadales</taxon>
        <taxon>Sphingomonadaceae</taxon>
        <taxon>Stakelama</taxon>
    </lineage>
</organism>
<evidence type="ECO:0008006" key="3">
    <source>
        <dbReference type="Google" id="ProtNLM"/>
    </source>
</evidence>
<sequence length="64" mass="7342">MSDWFSTAVAMQREILNAQQAQMDAARKMLDMGQELHDLQRAGIEASEANMRAWKRWTKMWGGG</sequence>
<protein>
    <recommendedName>
        <fullName evidence="3">Phasin protein</fullName>
    </recommendedName>
</protein>
<dbReference type="Proteomes" id="UP000295493">
    <property type="component" value="Unassembled WGS sequence"/>
</dbReference>